<dbReference type="STRING" id="80876.SAMN05421779_103413"/>
<dbReference type="SUPFAM" id="SSF48498">
    <property type="entry name" value="Tetracyclin repressor-like, C-terminal domain"/>
    <property type="match status" value="1"/>
</dbReference>
<dbReference type="PANTHER" id="PTHR30055">
    <property type="entry name" value="HTH-TYPE TRANSCRIPTIONAL REGULATOR RUTR"/>
    <property type="match status" value="1"/>
</dbReference>
<dbReference type="InterPro" id="IPR009057">
    <property type="entry name" value="Homeodomain-like_sf"/>
</dbReference>
<dbReference type="EMBL" id="FTOA01000003">
    <property type="protein sequence ID" value="SIS74820.1"/>
    <property type="molecule type" value="Genomic_DNA"/>
</dbReference>
<evidence type="ECO:0000256" key="1">
    <source>
        <dbReference type="ARBA" id="ARBA00023015"/>
    </source>
</evidence>
<dbReference type="InterPro" id="IPR036271">
    <property type="entry name" value="Tet_transcr_reg_TetR-rel_C_sf"/>
</dbReference>
<keyword evidence="7" id="KW-1185">Reference proteome</keyword>
<dbReference type="AlphaFoldDB" id="A0A1N7LLW4"/>
<proteinExistence type="predicted"/>
<dbReference type="InterPro" id="IPR001647">
    <property type="entry name" value="HTH_TetR"/>
</dbReference>
<dbReference type="Pfam" id="PF00440">
    <property type="entry name" value="TetR_N"/>
    <property type="match status" value="1"/>
</dbReference>
<accession>A0A1N7LLW4</accession>
<sequence>MIHDTPCRTQGRPRCEETTKAILAATRKLFERSNLRDMTIEAIAREAGVGKATIYRWWKTKNELVLDACFEDLQPRLDYGTTGSPACIIAEQVKRVVEAYRGPSGRMVAQLLAEAQYDPAVSRSFTEAYLSRRCCTLHTLLAQCGITCEAEQDAVAEQIYSPIFFRLIMGNAPLDEAFAKSVQTFVIQRLNAVQPARAPGC</sequence>
<dbReference type="InterPro" id="IPR011075">
    <property type="entry name" value="TetR_C"/>
</dbReference>
<evidence type="ECO:0000256" key="3">
    <source>
        <dbReference type="ARBA" id="ARBA00023163"/>
    </source>
</evidence>
<reference evidence="6 7" key="1">
    <citation type="submission" date="2017-01" db="EMBL/GenBank/DDBJ databases">
        <authorList>
            <person name="Mah S.A."/>
            <person name="Swanson W.J."/>
            <person name="Moy G.W."/>
            <person name="Vacquier V.D."/>
        </authorList>
    </citation>
    <scope>NUCLEOTIDE SEQUENCE [LARGE SCALE GENOMIC DNA]</scope>
    <source>
        <strain evidence="6 7">DSM 11589</strain>
    </source>
</reference>
<keyword evidence="2 4" id="KW-0238">DNA-binding</keyword>
<evidence type="ECO:0000259" key="5">
    <source>
        <dbReference type="PROSITE" id="PS50977"/>
    </source>
</evidence>
<dbReference type="PRINTS" id="PR00455">
    <property type="entry name" value="HTHTETR"/>
</dbReference>
<keyword evidence="3" id="KW-0804">Transcription</keyword>
<dbReference type="PROSITE" id="PS50977">
    <property type="entry name" value="HTH_TETR_2"/>
    <property type="match status" value="1"/>
</dbReference>
<dbReference type="Proteomes" id="UP000185678">
    <property type="component" value="Unassembled WGS sequence"/>
</dbReference>
<dbReference type="Pfam" id="PF16859">
    <property type="entry name" value="TetR_C_11"/>
    <property type="match status" value="1"/>
</dbReference>
<dbReference type="RefSeq" id="WP_076400081.1">
    <property type="nucleotide sequence ID" value="NZ_FTOA01000003.1"/>
</dbReference>
<evidence type="ECO:0000313" key="6">
    <source>
        <dbReference type="EMBL" id="SIS74820.1"/>
    </source>
</evidence>
<feature type="DNA-binding region" description="H-T-H motif" evidence="4">
    <location>
        <begin position="39"/>
        <end position="58"/>
    </location>
</feature>
<gene>
    <name evidence="6" type="ORF">SAMN05421779_103413</name>
</gene>
<dbReference type="SUPFAM" id="SSF46689">
    <property type="entry name" value="Homeodomain-like"/>
    <property type="match status" value="1"/>
</dbReference>
<dbReference type="Gene3D" id="1.10.357.10">
    <property type="entry name" value="Tetracycline Repressor, domain 2"/>
    <property type="match status" value="1"/>
</dbReference>
<dbReference type="GO" id="GO:0000976">
    <property type="term" value="F:transcription cis-regulatory region binding"/>
    <property type="evidence" value="ECO:0007669"/>
    <property type="project" value="TreeGrafter"/>
</dbReference>
<evidence type="ECO:0000256" key="4">
    <source>
        <dbReference type="PROSITE-ProRule" id="PRU00335"/>
    </source>
</evidence>
<organism evidence="6 7">
    <name type="scientific">Insolitispirillum peregrinum</name>
    <dbReference type="NCBI Taxonomy" id="80876"/>
    <lineage>
        <taxon>Bacteria</taxon>
        <taxon>Pseudomonadati</taxon>
        <taxon>Pseudomonadota</taxon>
        <taxon>Alphaproteobacteria</taxon>
        <taxon>Rhodospirillales</taxon>
        <taxon>Novispirillaceae</taxon>
        <taxon>Insolitispirillum</taxon>
    </lineage>
</organism>
<feature type="domain" description="HTH tetR-type" evidence="5">
    <location>
        <begin position="16"/>
        <end position="76"/>
    </location>
</feature>
<dbReference type="OrthoDB" id="9803547at2"/>
<dbReference type="Gene3D" id="1.10.10.60">
    <property type="entry name" value="Homeodomain-like"/>
    <property type="match status" value="1"/>
</dbReference>
<dbReference type="PANTHER" id="PTHR30055:SF148">
    <property type="entry name" value="TETR-FAMILY TRANSCRIPTIONAL REGULATOR"/>
    <property type="match status" value="1"/>
</dbReference>
<dbReference type="InterPro" id="IPR050109">
    <property type="entry name" value="HTH-type_TetR-like_transc_reg"/>
</dbReference>
<keyword evidence="1" id="KW-0805">Transcription regulation</keyword>
<dbReference type="GO" id="GO:0003700">
    <property type="term" value="F:DNA-binding transcription factor activity"/>
    <property type="evidence" value="ECO:0007669"/>
    <property type="project" value="TreeGrafter"/>
</dbReference>
<protein>
    <submittedName>
        <fullName evidence="6">Transcriptional regulator, TetR family</fullName>
    </submittedName>
</protein>
<name>A0A1N7LLW4_9PROT</name>
<evidence type="ECO:0000313" key="7">
    <source>
        <dbReference type="Proteomes" id="UP000185678"/>
    </source>
</evidence>
<evidence type="ECO:0000256" key="2">
    <source>
        <dbReference type="ARBA" id="ARBA00023125"/>
    </source>
</evidence>